<dbReference type="CDD" id="cd05772">
    <property type="entry name" value="IgC1_SIRP_domain_2"/>
    <property type="match status" value="1"/>
</dbReference>
<dbReference type="SMR" id="A0A0A6YXN8"/>
<dbReference type="SUPFAM" id="SSF48726">
    <property type="entry name" value="Immunoglobulin"/>
    <property type="match status" value="3"/>
</dbReference>
<keyword evidence="6" id="KW-0729">SH3-binding</keyword>
<evidence type="ECO:0000313" key="19">
    <source>
        <dbReference type="MGI" id="MGI:3779828"/>
    </source>
</evidence>
<dbReference type="Reactome" id="R-MMU-202733">
    <property type="pathway name" value="Cell surface interactions at the vascular wall"/>
</dbReference>
<name>A0A0A6YXN8_MOUSE</name>
<dbReference type="Proteomes" id="UP000000589">
    <property type="component" value="Chromosome 3"/>
</dbReference>
<dbReference type="iPTMnet" id="A0A0A6YXN8"/>
<dbReference type="PANTHER" id="PTHR19971">
    <property type="entry name" value="SIGNAL-REGULATORY PROTEIN BETA"/>
    <property type="match status" value="1"/>
</dbReference>
<dbReference type="GO" id="GO:0022409">
    <property type="term" value="P:positive regulation of cell-cell adhesion"/>
    <property type="evidence" value="ECO:0000266"/>
    <property type="project" value="GO_Central"/>
</dbReference>
<evidence type="ECO:0000256" key="2">
    <source>
        <dbReference type="ARBA" id="ARBA00022692"/>
    </source>
</evidence>
<evidence type="ECO:0000256" key="13">
    <source>
        <dbReference type="ARBA" id="ARBA00076461"/>
    </source>
</evidence>
<dbReference type="InterPro" id="IPR013783">
    <property type="entry name" value="Ig-like_fold"/>
</dbReference>
<dbReference type="SMART" id="SM00409">
    <property type="entry name" value="IG"/>
    <property type="match status" value="2"/>
</dbReference>
<feature type="transmembrane region" description="Helical" evidence="16">
    <location>
        <begin position="370"/>
        <end position="391"/>
    </location>
</feature>
<dbReference type="PROSITE" id="PS50835">
    <property type="entry name" value="IG_LIKE"/>
    <property type="match status" value="3"/>
</dbReference>
<dbReference type="MGI" id="MGI:3779828">
    <property type="gene designation" value="Sirpb1b"/>
</dbReference>
<accession>A0A0A6YXN8</accession>
<dbReference type="FunFam" id="2.60.40.10:FF:000295">
    <property type="entry name" value="Tyrosine-protein phosphatase non-receptor type substrate 1"/>
    <property type="match status" value="1"/>
</dbReference>
<keyword evidence="5 16" id="KW-1133">Transmembrane helix</keyword>
<keyword evidence="7 16" id="KW-0472">Membrane</keyword>
<dbReference type="GeneTree" id="ENSGT00960000186656"/>
<keyword evidence="10" id="KW-0393">Immunoglobulin domain</keyword>
<dbReference type="VEuPathDB" id="HostDB:ENSMUSG00000095028"/>
<keyword evidence="2 16" id="KW-0812">Transmembrane</keyword>
<reference evidence="18 20" key="1">
    <citation type="journal article" date="2009" name="PLoS Biol.">
        <title>Lineage-specific biology revealed by a finished genome assembly of the mouse.</title>
        <authorList>
            <consortium name="Mouse Genome Sequencing Consortium"/>
            <person name="Church D.M."/>
            <person name="Goodstadt L."/>
            <person name="Hillier L.W."/>
            <person name="Zody M.C."/>
            <person name="Goldstein S."/>
            <person name="She X."/>
            <person name="Bult C.J."/>
            <person name="Agarwala R."/>
            <person name="Cherry J.L."/>
            <person name="DiCuccio M."/>
            <person name="Hlavina W."/>
            <person name="Kapustin Y."/>
            <person name="Meric P."/>
            <person name="Maglott D."/>
            <person name="Birtle Z."/>
            <person name="Marques A.C."/>
            <person name="Graves T."/>
            <person name="Zhou S."/>
            <person name="Teague B."/>
            <person name="Potamousis K."/>
            <person name="Churas C."/>
            <person name="Place M."/>
            <person name="Herschleb J."/>
            <person name="Runnheim R."/>
            <person name="Forrest D."/>
            <person name="Amos-Landgraf J."/>
            <person name="Schwartz D.C."/>
            <person name="Cheng Z."/>
            <person name="Lindblad-Toh K."/>
            <person name="Eichler E.E."/>
            <person name="Ponting C.P."/>
        </authorList>
    </citation>
    <scope>NUCLEOTIDE SEQUENCE [LARGE SCALE GENOMIC DNA]</scope>
    <source>
        <strain evidence="18 20">C57BL/6J</strain>
    </source>
</reference>
<protein>
    <recommendedName>
        <fullName evidence="11">Tyrosine-protein phosphatase non-receptor type substrate 1</fullName>
    </recommendedName>
    <alternativeName>
        <fullName evidence="13">Brain Ig-like molecule with tyrosine-based activation motifs</fullName>
    </alternativeName>
    <alternativeName>
        <fullName evidence="14">CD172 antigen-like family member A</fullName>
    </alternativeName>
    <alternativeName>
        <fullName evidence="12">Inhibitory receptor SHPS-1</fullName>
    </alternativeName>
    <alternativeName>
        <fullName evidence="15">Signal-regulatory protein alpha-1</fullName>
    </alternativeName>
</protein>
<evidence type="ECO:0000256" key="6">
    <source>
        <dbReference type="ARBA" id="ARBA00023036"/>
    </source>
</evidence>
<dbReference type="GO" id="GO:0017124">
    <property type="term" value="F:SH3 domain binding"/>
    <property type="evidence" value="ECO:0007669"/>
    <property type="project" value="UniProtKB-KW"/>
</dbReference>
<evidence type="ECO:0000256" key="4">
    <source>
        <dbReference type="ARBA" id="ARBA00022737"/>
    </source>
</evidence>
<dbReference type="CDD" id="cd16085">
    <property type="entry name" value="IgC1_SIRP_domain_3"/>
    <property type="match status" value="1"/>
</dbReference>
<gene>
    <name evidence="18 19" type="primary">Sirpb1b</name>
</gene>
<evidence type="ECO:0000256" key="1">
    <source>
        <dbReference type="ARBA" id="ARBA00004479"/>
    </source>
</evidence>
<evidence type="ECO:0000313" key="20">
    <source>
        <dbReference type="Proteomes" id="UP000000589"/>
    </source>
</evidence>
<dbReference type="GO" id="GO:0032680">
    <property type="term" value="P:regulation of tumor necrosis factor production"/>
    <property type="evidence" value="ECO:0007669"/>
    <property type="project" value="UniProtKB-ARBA"/>
</dbReference>
<evidence type="ECO:0000256" key="11">
    <source>
        <dbReference type="ARBA" id="ARBA00068108"/>
    </source>
</evidence>
<dbReference type="InterPro" id="IPR051755">
    <property type="entry name" value="Ig-like_CS_Receptor"/>
</dbReference>
<keyword evidence="8" id="KW-1015">Disulfide bond</keyword>
<dbReference type="OMA" id="ICEMAHI"/>
<evidence type="ECO:0000259" key="17">
    <source>
        <dbReference type="PROSITE" id="PS50835"/>
    </source>
</evidence>
<dbReference type="Ensembl" id="ENSMUST00000192382.6">
    <property type="protein sequence ID" value="ENSMUSP00000142068.2"/>
    <property type="gene ID" value="ENSMUSG00000095028.7"/>
</dbReference>
<dbReference type="AGR" id="MGI:3779828"/>
<dbReference type="InterPro" id="IPR003599">
    <property type="entry name" value="Ig_sub"/>
</dbReference>
<dbReference type="GO" id="GO:0050870">
    <property type="term" value="P:positive regulation of T cell activation"/>
    <property type="evidence" value="ECO:0000266"/>
    <property type="project" value="GO_Central"/>
</dbReference>
<evidence type="ECO:0000256" key="9">
    <source>
        <dbReference type="ARBA" id="ARBA00023180"/>
    </source>
</evidence>
<comment type="subcellular location">
    <subcellularLocation>
        <location evidence="1">Membrane</location>
        <topology evidence="1">Single-pass type I membrane protein</topology>
    </subcellularLocation>
</comment>
<evidence type="ECO:0000256" key="16">
    <source>
        <dbReference type="SAM" id="Phobius"/>
    </source>
</evidence>
<evidence type="ECO:0000256" key="7">
    <source>
        <dbReference type="ARBA" id="ARBA00023136"/>
    </source>
</evidence>
<keyword evidence="20" id="KW-1185">Reference proteome</keyword>
<proteinExistence type="predicted"/>
<dbReference type="FunFam" id="2.60.40.10:FF:000454">
    <property type="entry name" value="Tyrosine-protein phosphatase non-receptor type substrate 1"/>
    <property type="match status" value="1"/>
</dbReference>
<dbReference type="GO" id="GO:0016020">
    <property type="term" value="C:membrane"/>
    <property type="evidence" value="ECO:0000266"/>
    <property type="project" value="GO_Central"/>
</dbReference>
<dbReference type="GlyGen" id="A0A0A6YXN8">
    <property type="glycosylation" value="8 sites, 2 N-linked glycans (2 sites), 1 O-linked glycan (5 sites)"/>
</dbReference>
<evidence type="ECO:0000256" key="14">
    <source>
        <dbReference type="ARBA" id="ARBA00079421"/>
    </source>
</evidence>
<evidence type="ECO:0000256" key="10">
    <source>
        <dbReference type="ARBA" id="ARBA00023319"/>
    </source>
</evidence>
<reference evidence="18 20" key="2">
    <citation type="journal article" date="2011" name="PLoS Biol.">
        <title>Modernizing reference genome assemblies.</title>
        <authorList>
            <person name="Church D.M."/>
            <person name="Schneider V.A."/>
            <person name="Graves T."/>
            <person name="Auger K."/>
            <person name="Cunningham F."/>
            <person name="Bouk N."/>
            <person name="Chen H.C."/>
            <person name="Agarwala R."/>
            <person name="McLaren W.M."/>
            <person name="Ritchie G.R."/>
            <person name="Albracht D."/>
            <person name="Kremitzki M."/>
            <person name="Rock S."/>
            <person name="Kotkiewicz H."/>
            <person name="Kremitzki C."/>
            <person name="Wollam A."/>
            <person name="Trani L."/>
            <person name="Fulton L."/>
            <person name="Fulton R."/>
            <person name="Matthews L."/>
            <person name="Whitehead S."/>
            <person name="Chow W."/>
            <person name="Torrance J."/>
            <person name="Dunn M."/>
            <person name="Harden G."/>
            <person name="Threadgold G."/>
            <person name="Wood J."/>
            <person name="Collins J."/>
            <person name="Heath P."/>
            <person name="Griffiths G."/>
            <person name="Pelan S."/>
            <person name="Grafham D."/>
            <person name="Eichler E.E."/>
            <person name="Weinstock G."/>
            <person name="Mardis E.R."/>
            <person name="Wilson R.K."/>
            <person name="Howe K."/>
            <person name="Flicek P."/>
            <person name="Hubbard T."/>
        </authorList>
    </citation>
    <scope>NUCLEOTIDE SEQUENCE [LARGE SCALE GENOMIC DNA]</scope>
    <source>
        <strain evidence="18 20">C57BL/6J</strain>
    </source>
</reference>
<dbReference type="ExpressionAtlas" id="A0A0A6YXN8">
    <property type="expression patterns" value="baseline and differential"/>
</dbReference>
<feature type="domain" description="Ig-like" evidence="17">
    <location>
        <begin position="146"/>
        <end position="245"/>
    </location>
</feature>
<reference evidence="18" key="4">
    <citation type="submission" date="2025-09" db="UniProtKB">
        <authorList>
            <consortium name="Ensembl"/>
        </authorList>
    </citation>
    <scope>IDENTIFICATION</scope>
    <source>
        <strain evidence="18">C57BL/6J</strain>
    </source>
</reference>
<evidence type="ECO:0000256" key="15">
    <source>
        <dbReference type="ARBA" id="ARBA00080624"/>
    </source>
</evidence>
<evidence type="ECO:0000256" key="8">
    <source>
        <dbReference type="ARBA" id="ARBA00023157"/>
    </source>
</evidence>
<feature type="domain" description="Ig-like" evidence="17">
    <location>
        <begin position="252"/>
        <end position="346"/>
    </location>
</feature>
<dbReference type="GO" id="GO:0019903">
    <property type="term" value="F:protein phosphatase binding"/>
    <property type="evidence" value="ECO:0007669"/>
    <property type="project" value="UniProtKB-ARBA"/>
</dbReference>
<evidence type="ECO:0000256" key="5">
    <source>
        <dbReference type="ARBA" id="ARBA00022989"/>
    </source>
</evidence>
<sequence>MLLLDAWTHIPHSVLLLILLLGLKGAAMRELKVIQPVKSFFVGAGGSATLNCTVTSLLPVGPIRWYRGVGQSRLLIQSFTGEHFPRITSVSDVTKRNNLDFSIRISNVTPADSGTYYCVKFQRGSSESDREIQSGGGTELSVLAKPSSPMVSGPAARAVPKQTVTFTCRSHGFFPRNLTLKWFKNGNEISHLETSVEPEETSVSYRVSSTVQVVLEPRDVRSQIICEVDHVTLDRAPLRGIAHISEFIQVPPTLEISQQPTMVWNVIIVTCQIQKFYPPRFQVTWLENGNISRREVPFTLIVNKDGTYNWISCLLVNISALEENMVVTCQVEHDGQAEVIETHTVVVTEHQRVKGTATKSELKTAGIAKIPVAVLLGSKILLLIAATVIYMHKKQNA</sequence>
<dbReference type="GO" id="GO:0097529">
    <property type="term" value="P:myeloid leukocyte migration"/>
    <property type="evidence" value="ECO:0007669"/>
    <property type="project" value="UniProtKB-ARBA"/>
</dbReference>
<dbReference type="AlphaFoldDB" id="A0A0A6YXN8"/>
<dbReference type="FunCoup" id="A0A0A6YXN8">
    <property type="interactions" value="688"/>
</dbReference>
<evidence type="ECO:0000256" key="12">
    <source>
        <dbReference type="ARBA" id="ARBA00075252"/>
    </source>
</evidence>
<dbReference type="SMART" id="SM00406">
    <property type="entry name" value="IGv"/>
    <property type="match status" value="1"/>
</dbReference>
<dbReference type="OrthoDB" id="6370831at2759"/>
<dbReference type="Gene3D" id="2.60.40.10">
    <property type="entry name" value="Immunoglobulins"/>
    <property type="match status" value="3"/>
</dbReference>
<dbReference type="ProteomicsDB" id="347034"/>
<dbReference type="Reactome" id="R-MMU-391160">
    <property type="pathway name" value="Signal regulatory protein family interactions"/>
</dbReference>
<reference evidence="18" key="3">
    <citation type="submission" date="2025-08" db="UniProtKB">
        <authorList>
            <consortium name="Ensembl"/>
        </authorList>
    </citation>
    <scope>IDENTIFICATION</scope>
    <source>
        <strain evidence="18">C57BL/6J</strain>
    </source>
</reference>
<keyword evidence="3" id="KW-0732">Signal</keyword>
<dbReference type="Pfam" id="PF07686">
    <property type="entry name" value="V-set"/>
    <property type="match status" value="1"/>
</dbReference>
<keyword evidence="4" id="KW-0677">Repeat</keyword>
<organism evidence="18 20">
    <name type="scientific">Mus musculus</name>
    <name type="common">Mouse</name>
    <dbReference type="NCBI Taxonomy" id="10090"/>
    <lineage>
        <taxon>Eukaryota</taxon>
        <taxon>Metazoa</taxon>
        <taxon>Chordata</taxon>
        <taxon>Craniata</taxon>
        <taxon>Vertebrata</taxon>
        <taxon>Euteleostomi</taxon>
        <taxon>Mammalia</taxon>
        <taxon>Eutheria</taxon>
        <taxon>Euarchontoglires</taxon>
        <taxon>Glires</taxon>
        <taxon>Rodentia</taxon>
        <taxon>Myomorpha</taxon>
        <taxon>Muroidea</taxon>
        <taxon>Muridae</taxon>
        <taxon>Murinae</taxon>
        <taxon>Mus</taxon>
        <taxon>Mus</taxon>
    </lineage>
</organism>
<dbReference type="GO" id="GO:0050765">
    <property type="term" value="P:negative regulation of phagocytosis"/>
    <property type="evidence" value="ECO:0007669"/>
    <property type="project" value="UniProtKB-ARBA"/>
</dbReference>
<evidence type="ECO:0000256" key="3">
    <source>
        <dbReference type="ARBA" id="ARBA00022729"/>
    </source>
</evidence>
<dbReference type="GO" id="GO:0045428">
    <property type="term" value="P:regulation of nitric oxide biosynthetic process"/>
    <property type="evidence" value="ECO:0007669"/>
    <property type="project" value="UniProtKB-ARBA"/>
</dbReference>
<feature type="domain" description="Ig-like" evidence="17">
    <location>
        <begin position="11"/>
        <end position="133"/>
    </location>
</feature>
<keyword evidence="9" id="KW-0325">Glycoprotein</keyword>
<dbReference type="Pfam" id="PF07654">
    <property type="entry name" value="C1-set"/>
    <property type="match status" value="2"/>
</dbReference>
<dbReference type="InParanoid" id="A0A0A6YXN8"/>
<dbReference type="RNAct" id="A0A0A6YXN8">
    <property type="molecule type" value="protein"/>
</dbReference>
<dbReference type="InterPro" id="IPR007110">
    <property type="entry name" value="Ig-like_dom"/>
</dbReference>
<dbReference type="InterPro" id="IPR036179">
    <property type="entry name" value="Ig-like_dom_sf"/>
</dbReference>
<dbReference type="InterPro" id="IPR003597">
    <property type="entry name" value="Ig_C1-set"/>
</dbReference>
<dbReference type="GO" id="GO:0032675">
    <property type="term" value="P:regulation of interleukin-6 production"/>
    <property type="evidence" value="ECO:0007669"/>
    <property type="project" value="UniProtKB-ARBA"/>
</dbReference>
<dbReference type="SMART" id="SM00407">
    <property type="entry name" value="IGc1"/>
    <property type="match status" value="2"/>
</dbReference>
<evidence type="ECO:0000313" key="18">
    <source>
        <dbReference type="Ensembl" id="ENSMUSP00000142068.2"/>
    </source>
</evidence>
<dbReference type="Bgee" id="ENSMUSG00000095028">
    <property type="expression patterns" value="Expressed in granulocyte and 23 other cell types or tissues"/>
</dbReference>
<dbReference type="GO" id="GO:0008284">
    <property type="term" value="P:positive regulation of cell population proliferation"/>
    <property type="evidence" value="ECO:0000266"/>
    <property type="project" value="GO_Central"/>
</dbReference>
<dbReference type="FunFam" id="2.60.40.10:FF:000490">
    <property type="entry name" value="Signal-regulatory protein beta 1"/>
    <property type="match status" value="1"/>
</dbReference>
<dbReference type="GO" id="GO:0005886">
    <property type="term" value="C:plasma membrane"/>
    <property type="evidence" value="ECO:0000318"/>
    <property type="project" value="GO_Central"/>
</dbReference>
<dbReference type="InterPro" id="IPR013106">
    <property type="entry name" value="Ig_V-set"/>
</dbReference>